<proteinExistence type="predicted"/>
<evidence type="ECO:0000313" key="1">
    <source>
        <dbReference type="EMBL" id="QBQ68022.1"/>
    </source>
</evidence>
<accession>A0A482M5A9</accession>
<keyword evidence="1" id="KW-0614">Plasmid</keyword>
<name>A0A482M5A9_KLEPN</name>
<geneLocation type="plasmid" evidence="1">
    <name>p205880-NDM</name>
</geneLocation>
<reference evidence="1" key="1">
    <citation type="submission" date="2018-09" db="EMBL/GenBank/DDBJ databases">
        <authorList>
            <person name="Zhou D."/>
        </authorList>
    </citation>
    <scope>NUCLEOTIDE SEQUENCE</scope>
    <source>
        <strain evidence="1">N201205880</strain>
        <plasmid evidence="1">p205880-NDM</plasmid>
    </source>
</reference>
<sequence length="41" mass="4647">MITPAKEGANKRGHSSRLTQSFHFFMFEPIFSPVNALNQPI</sequence>
<organism evidence="1">
    <name type="scientific">Klebsiella pneumoniae</name>
    <dbReference type="NCBI Taxonomy" id="573"/>
    <lineage>
        <taxon>Bacteria</taxon>
        <taxon>Pseudomonadati</taxon>
        <taxon>Pseudomonadota</taxon>
        <taxon>Gammaproteobacteria</taxon>
        <taxon>Enterobacterales</taxon>
        <taxon>Enterobacteriaceae</taxon>
        <taxon>Klebsiella/Raoultella group</taxon>
        <taxon>Klebsiella</taxon>
        <taxon>Klebsiella pneumoniae complex</taxon>
    </lineage>
</organism>
<dbReference type="EMBL" id="MH909345">
    <property type="protein sequence ID" value="QBQ68022.1"/>
    <property type="molecule type" value="Genomic_DNA"/>
</dbReference>
<protein>
    <submittedName>
        <fullName evidence="1">ABC transporter of substrate X, permease subunit I</fullName>
    </submittedName>
</protein>
<dbReference type="AlphaFoldDB" id="A0A482M5A9"/>